<keyword evidence="2" id="KW-1185">Reference proteome</keyword>
<protein>
    <submittedName>
        <fullName evidence="1">Uncharacterized protein</fullName>
    </submittedName>
</protein>
<proteinExistence type="predicted"/>
<comment type="caution">
    <text evidence="1">The sequence shown here is derived from an EMBL/GenBank/DDBJ whole genome shotgun (WGS) entry which is preliminary data.</text>
</comment>
<gene>
    <name evidence="1" type="ORF">O1611_g620</name>
</gene>
<name>A0ACC2JZZ8_9PEZI</name>
<dbReference type="EMBL" id="JAPUUL010000056">
    <property type="protein sequence ID" value="KAJ8133004.1"/>
    <property type="molecule type" value="Genomic_DNA"/>
</dbReference>
<accession>A0ACC2JZZ8</accession>
<evidence type="ECO:0000313" key="1">
    <source>
        <dbReference type="EMBL" id="KAJ8133004.1"/>
    </source>
</evidence>
<sequence length="504" mass="57718">MEYSSLFSHLDVTSVSIIWYLLITVFLFTCINLIYNIYFHPLAKYPGPNYLIASDIPLAVFSLLGTSQYRLKAAHDKYGDIVRISPGTLSYIQPQAWSDIYGYKKNGGGRANLPKDPRFYNEMMLGKETITLVSDDDAIPIRRSLNNAFSHRSLLEQEAILQEHVSKLMGQFEKQGAEQRPIDVRKWFTFSMFDINSDFVFGEDMGCVQSGVYHDWVKFVIDYFYISTLLHQCHKFWPLNRLLALLIPPSMRQMQINHNEASLERVRARMASDTNRHDFMHFFLSQAKKEHLTIKTIEAQATVVILAGSETSSVAETAAVYHILTHPDVYHKLTAEIRSTFTSTESITLQEVLSRLPYLEAVIQETLRIHAPLANGFTRWVSDNNGAMICGKYVPKGTIVTINHYCSNTSASNFSEPMSFIPDRWMGDPKYADDKRGVVQPFSVGPRNCPGQQFALFNIKLMLTHLLWRFDLELGEGTKDWAKNQRIYNGWIQPALPVVMKRRT</sequence>
<dbReference type="Proteomes" id="UP001153332">
    <property type="component" value="Unassembled WGS sequence"/>
</dbReference>
<evidence type="ECO:0000313" key="2">
    <source>
        <dbReference type="Proteomes" id="UP001153332"/>
    </source>
</evidence>
<organism evidence="1 2">
    <name type="scientific">Lasiodiplodia mahajangana</name>
    <dbReference type="NCBI Taxonomy" id="1108764"/>
    <lineage>
        <taxon>Eukaryota</taxon>
        <taxon>Fungi</taxon>
        <taxon>Dikarya</taxon>
        <taxon>Ascomycota</taxon>
        <taxon>Pezizomycotina</taxon>
        <taxon>Dothideomycetes</taxon>
        <taxon>Dothideomycetes incertae sedis</taxon>
        <taxon>Botryosphaeriales</taxon>
        <taxon>Botryosphaeriaceae</taxon>
        <taxon>Lasiodiplodia</taxon>
    </lineage>
</organism>
<reference evidence="1" key="1">
    <citation type="submission" date="2022-12" db="EMBL/GenBank/DDBJ databases">
        <title>Genome Sequence of Lasiodiplodia mahajangana.</title>
        <authorList>
            <person name="Buettner E."/>
        </authorList>
    </citation>
    <scope>NUCLEOTIDE SEQUENCE</scope>
    <source>
        <strain evidence="1">VT137</strain>
    </source>
</reference>